<dbReference type="GO" id="GO:0090575">
    <property type="term" value="C:RNA polymerase II transcription regulator complex"/>
    <property type="evidence" value="ECO:0007669"/>
    <property type="project" value="TreeGrafter"/>
</dbReference>
<dbReference type="InterPro" id="IPR015660">
    <property type="entry name" value="MASH1/Ascl1a-like"/>
</dbReference>
<organism evidence="1 2">
    <name type="scientific">Trema orientale</name>
    <name type="common">Charcoal tree</name>
    <name type="synonym">Celtis orientalis</name>
    <dbReference type="NCBI Taxonomy" id="63057"/>
    <lineage>
        <taxon>Eukaryota</taxon>
        <taxon>Viridiplantae</taxon>
        <taxon>Streptophyta</taxon>
        <taxon>Embryophyta</taxon>
        <taxon>Tracheophyta</taxon>
        <taxon>Spermatophyta</taxon>
        <taxon>Magnoliopsida</taxon>
        <taxon>eudicotyledons</taxon>
        <taxon>Gunneridae</taxon>
        <taxon>Pentapetalae</taxon>
        <taxon>rosids</taxon>
        <taxon>fabids</taxon>
        <taxon>Rosales</taxon>
        <taxon>Cannabaceae</taxon>
        <taxon>Trema</taxon>
    </lineage>
</organism>
<accession>A0A2P5F3E9</accession>
<dbReference type="Proteomes" id="UP000237000">
    <property type="component" value="Unassembled WGS sequence"/>
</dbReference>
<dbReference type="PANTHER" id="PTHR13935:SF104">
    <property type="entry name" value="TRANSCRIPTION FACTOR BHLH160"/>
    <property type="match status" value="1"/>
</dbReference>
<evidence type="ECO:0000313" key="1">
    <source>
        <dbReference type="EMBL" id="PON92330.1"/>
    </source>
</evidence>
<dbReference type="AlphaFoldDB" id="A0A2P5F3E9"/>
<protein>
    <submittedName>
        <fullName evidence="1">Achaete-scute transcription factor-related</fullName>
    </submittedName>
</protein>
<sequence length="156" mass="17625">KRWNAPIIVDKVLEYIPELENEIEQLIFKKNNMLSVVENMQSLVKEKSTHSEVVSLTVSANEVQKGELILQICRGRDGENVFSNLLQKIEDEGMSLLSASTLHVCDERDCYHIHIQPNFGGRAELSPGNGPARITSSILIYTNRAFPRIYVKAVED</sequence>
<dbReference type="GO" id="GO:0000981">
    <property type="term" value="F:DNA-binding transcription factor activity, RNA polymerase II-specific"/>
    <property type="evidence" value="ECO:0007669"/>
    <property type="project" value="TreeGrafter"/>
</dbReference>
<feature type="non-terminal residue" evidence="1">
    <location>
        <position position="1"/>
    </location>
</feature>
<keyword evidence="2" id="KW-1185">Reference proteome</keyword>
<proteinExistence type="predicted"/>
<dbReference type="PANTHER" id="PTHR13935">
    <property type="entry name" value="ACHAETE-SCUTE TRANSCRIPTION FACTOR-RELATED"/>
    <property type="match status" value="1"/>
</dbReference>
<evidence type="ECO:0000313" key="2">
    <source>
        <dbReference type="Proteomes" id="UP000237000"/>
    </source>
</evidence>
<dbReference type="InParanoid" id="A0A2P5F3E9"/>
<dbReference type="EMBL" id="JXTC01000066">
    <property type="protein sequence ID" value="PON92330.1"/>
    <property type="molecule type" value="Genomic_DNA"/>
</dbReference>
<gene>
    <name evidence="1" type="ORF">TorRG33x02_118350</name>
</gene>
<reference evidence="2" key="1">
    <citation type="submission" date="2016-06" db="EMBL/GenBank/DDBJ databases">
        <title>Parallel loss of symbiosis genes in relatives of nitrogen-fixing non-legume Parasponia.</title>
        <authorList>
            <person name="Van Velzen R."/>
            <person name="Holmer R."/>
            <person name="Bu F."/>
            <person name="Rutten L."/>
            <person name="Van Zeijl A."/>
            <person name="Liu W."/>
            <person name="Santuari L."/>
            <person name="Cao Q."/>
            <person name="Sharma T."/>
            <person name="Shen D."/>
            <person name="Roswanjaya Y."/>
            <person name="Wardhani T."/>
            <person name="Kalhor M.S."/>
            <person name="Jansen J."/>
            <person name="Van den Hoogen J."/>
            <person name="Gungor B."/>
            <person name="Hartog M."/>
            <person name="Hontelez J."/>
            <person name="Verver J."/>
            <person name="Yang W.-C."/>
            <person name="Schijlen E."/>
            <person name="Repin R."/>
            <person name="Schilthuizen M."/>
            <person name="Schranz E."/>
            <person name="Heidstra R."/>
            <person name="Miyata K."/>
            <person name="Fedorova E."/>
            <person name="Kohlen W."/>
            <person name="Bisseling T."/>
            <person name="Smit S."/>
            <person name="Geurts R."/>
        </authorList>
    </citation>
    <scope>NUCLEOTIDE SEQUENCE [LARGE SCALE GENOMIC DNA]</scope>
    <source>
        <strain evidence="2">cv. RG33-2</strain>
    </source>
</reference>
<feature type="non-terminal residue" evidence="1">
    <location>
        <position position="156"/>
    </location>
</feature>
<dbReference type="GO" id="GO:0000977">
    <property type="term" value="F:RNA polymerase II transcription regulatory region sequence-specific DNA binding"/>
    <property type="evidence" value="ECO:0007669"/>
    <property type="project" value="TreeGrafter"/>
</dbReference>
<comment type="caution">
    <text evidence="1">The sequence shown here is derived from an EMBL/GenBank/DDBJ whole genome shotgun (WGS) entry which is preliminary data.</text>
</comment>
<dbReference type="FunCoup" id="A0A2P5F3E9">
    <property type="interactions" value="64"/>
</dbReference>
<name>A0A2P5F3E9_TREOI</name>
<dbReference type="OrthoDB" id="1898027at2759"/>